<dbReference type="AlphaFoldDB" id="A0A139AAR5"/>
<proteinExistence type="predicted"/>
<name>A0A139AAR5_GONPJ</name>
<accession>A0A139AAR5</accession>
<keyword evidence="2" id="KW-1185">Reference proteome</keyword>
<protein>
    <submittedName>
        <fullName evidence="1">Uncharacterized protein</fullName>
    </submittedName>
</protein>
<sequence length="457" mass="49094">MDLVSPYPHKPRRLGRMIRMRHFTEIAFASLVLSLAGTHAARTPGGQHPLSISGLPDPPDSTIGPACYAAIHDHAQYRQIAQSCLPHGAWLAGLDIVTAFKSVVTFGTSDFLMRQLYGPGGPYGGSDVCWNDRIALHHDTYCSDDCASAFKSYFQSLQSVCGTDRFVGPKGNYSVQPPPYRDGSYQDFDSAQQFYGQMYPFGEAPVCQAGQGPFGVASSSETFKDNGPSTTSFLSHFFTGFLLDSLDRSKDLTAQSFVEAFEITRAAVCTKVPQVGETTFSDYCPLEVRQIVGPAGFLAAEVPDKNDPAATRIVIDGKLLESYYGSAGREYEDACACSKAILSILPTTDSPLRSSILTSGRLFRDAMCSSTGKVHGTKDLYPPSLPSLTPSCVAALHDISVFKNVAHSCAPADAVSVDDDPAGTFISVLVQGTNELTGQGIYAGDMAHFGDVCYRDV</sequence>
<dbReference type="Proteomes" id="UP000070544">
    <property type="component" value="Unassembled WGS sequence"/>
</dbReference>
<dbReference type="EMBL" id="KQ965775">
    <property type="protein sequence ID" value="KXS13764.1"/>
    <property type="molecule type" value="Genomic_DNA"/>
</dbReference>
<reference evidence="1 2" key="1">
    <citation type="journal article" date="2015" name="Genome Biol. Evol.">
        <title>Phylogenomic analyses indicate that early fungi evolved digesting cell walls of algal ancestors of land plants.</title>
        <authorList>
            <person name="Chang Y."/>
            <person name="Wang S."/>
            <person name="Sekimoto S."/>
            <person name="Aerts A.L."/>
            <person name="Choi C."/>
            <person name="Clum A."/>
            <person name="LaButti K.M."/>
            <person name="Lindquist E.A."/>
            <person name="Yee Ngan C."/>
            <person name="Ohm R.A."/>
            <person name="Salamov A.A."/>
            <person name="Grigoriev I.V."/>
            <person name="Spatafora J.W."/>
            <person name="Berbee M.L."/>
        </authorList>
    </citation>
    <scope>NUCLEOTIDE SEQUENCE [LARGE SCALE GENOMIC DNA]</scope>
    <source>
        <strain evidence="1 2">JEL478</strain>
    </source>
</reference>
<gene>
    <name evidence="1" type="ORF">M427DRAFT_363419</name>
</gene>
<organism evidence="1 2">
    <name type="scientific">Gonapodya prolifera (strain JEL478)</name>
    <name type="common">Monoblepharis prolifera</name>
    <dbReference type="NCBI Taxonomy" id="1344416"/>
    <lineage>
        <taxon>Eukaryota</taxon>
        <taxon>Fungi</taxon>
        <taxon>Fungi incertae sedis</taxon>
        <taxon>Chytridiomycota</taxon>
        <taxon>Chytridiomycota incertae sedis</taxon>
        <taxon>Monoblepharidomycetes</taxon>
        <taxon>Monoblepharidales</taxon>
        <taxon>Gonapodyaceae</taxon>
        <taxon>Gonapodya</taxon>
    </lineage>
</organism>
<evidence type="ECO:0000313" key="1">
    <source>
        <dbReference type="EMBL" id="KXS13764.1"/>
    </source>
</evidence>
<dbReference type="OrthoDB" id="10360059at2759"/>
<evidence type="ECO:0000313" key="2">
    <source>
        <dbReference type="Proteomes" id="UP000070544"/>
    </source>
</evidence>